<dbReference type="SMART" id="SM00028">
    <property type="entry name" value="TPR"/>
    <property type="match status" value="5"/>
</dbReference>
<dbReference type="Pfam" id="PF13432">
    <property type="entry name" value="TPR_16"/>
    <property type="match status" value="2"/>
</dbReference>
<evidence type="ECO:0000313" key="5">
    <source>
        <dbReference type="Proteomes" id="UP001489004"/>
    </source>
</evidence>
<evidence type="ECO:0000256" key="1">
    <source>
        <dbReference type="ARBA" id="ARBA00022737"/>
    </source>
</evidence>
<name>A0AAW1PMD3_9CHLO</name>
<accession>A0AAW1PMD3</accession>
<evidence type="ECO:0000313" key="4">
    <source>
        <dbReference type="EMBL" id="KAK9814721.1"/>
    </source>
</evidence>
<dbReference type="InterPro" id="IPR011990">
    <property type="entry name" value="TPR-like_helical_dom_sf"/>
</dbReference>
<sequence length="850" mass="95183">MLHPAAAATLQIPNHPFLRQAPSSHACGPHLRLQPVYARRKRARRSGSADVRTDPPLSIHEQFEKVLRTAGMGFSSTSFGPKRKPMRNAAVCGMRQRAPAKSSVLPSRKNPDVWVWDASALLALLNPQAMVEPGRHILKARASLSRGEFAEVLRQCDLALAENSEALEAHVLAGKAAYYSGDYATAEQQYRRAIASSSSERSAYEGLAELQVAQGDLKKAAETYDILLDLAIKKKEVAKQREYLWRLAETLDRAGAPEQSERQLKDLLAMNLTQEQKLEALCFLADMQIQREHVRQERIVHDRMVAEERTHGRILRTVSAVRLVVDAERSDQLHTEHDGLADTLKAIVRQTNPGPRYVKYHEHHLQRYLSSMGNYPPRSAARNNKRIEAMKECVRMITTSCCTPFPFEAAIWLLEEQEELYGGTVPVYAGAQIELSSSPAQPPQVLSPVRTQLNWYRGNSVRHLDREAIFQMVADAQAAEEANSPRGEVVHKVEEFGMKLAHQFPWTPAAAVAVGLALRRRFLSDPEAPSTIGRRKQITKSLKKGVERGADSAAGWKALAELQYQNRQWQEAYETSVKGLEWSVKRRRAGHETLTHFALALRLCVARCLRRLGRLDEAEHHFKILAGWTSEGDTAFCELAGSAPLSVRQQAMRGIAKVALERGERDIAKAQYERILGKALMGRGPPAQHWAHSEYAWLLFEDGDLAAARDHLEKALAVARQEGCAVTDSEIGEHHYKLGRIMWTMGGNMLTDHDKARAHFQAASMEEGDAQAPACAWLGHWYKDIAGEPEKAINCYEKALEIDPRDRVTAETLRILKGQPKPENGYDSDGSPMKRADSNKIRIALERQYS</sequence>
<dbReference type="PANTHER" id="PTHR15704:SF7">
    <property type="entry name" value="SUPERKILLER COMPLEX PROTEIN 3"/>
    <property type="match status" value="1"/>
</dbReference>
<dbReference type="InterPro" id="IPR019734">
    <property type="entry name" value="TPR_rpt"/>
</dbReference>
<reference evidence="4 5" key="1">
    <citation type="journal article" date="2024" name="Nat. Commun.">
        <title>Phylogenomics reveals the evolutionary origins of lichenization in chlorophyte algae.</title>
        <authorList>
            <person name="Puginier C."/>
            <person name="Libourel C."/>
            <person name="Otte J."/>
            <person name="Skaloud P."/>
            <person name="Haon M."/>
            <person name="Grisel S."/>
            <person name="Petersen M."/>
            <person name="Berrin J.G."/>
            <person name="Delaux P.M."/>
            <person name="Dal Grande F."/>
            <person name="Keller J."/>
        </authorList>
    </citation>
    <scope>NUCLEOTIDE SEQUENCE [LARGE SCALE GENOMIC DNA]</scope>
    <source>
        <strain evidence="4 5">SAG 2043</strain>
    </source>
</reference>
<dbReference type="InterPro" id="IPR039226">
    <property type="entry name" value="Ski3/TTC37"/>
</dbReference>
<dbReference type="GO" id="GO:0055087">
    <property type="term" value="C:Ski complex"/>
    <property type="evidence" value="ECO:0007669"/>
    <property type="project" value="InterPro"/>
</dbReference>
<feature type="region of interest" description="Disordered" evidence="3">
    <location>
        <begin position="815"/>
        <end position="840"/>
    </location>
</feature>
<evidence type="ECO:0008006" key="6">
    <source>
        <dbReference type="Google" id="ProtNLM"/>
    </source>
</evidence>
<dbReference type="GO" id="GO:0006401">
    <property type="term" value="P:RNA catabolic process"/>
    <property type="evidence" value="ECO:0007669"/>
    <property type="project" value="InterPro"/>
</dbReference>
<protein>
    <recommendedName>
        <fullName evidence="6">PsbB mRNA maturation factor Mbb1</fullName>
    </recommendedName>
</protein>
<dbReference type="EMBL" id="JALJOR010000007">
    <property type="protein sequence ID" value="KAK9814721.1"/>
    <property type="molecule type" value="Genomic_DNA"/>
</dbReference>
<keyword evidence="1" id="KW-0677">Repeat</keyword>
<organism evidence="4 5">
    <name type="scientific">[Myrmecia] bisecta</name>
    <dbReference type="NCBI Taxonomy" id="41462"/>
    <lineage>
        <taxon>Eukaryota</taxon>
        <taxon>Viridiplantae</taxon>
        <taxon>Chlorophyta</taxon>
        <taxon>core chlorophytes</taxon>
        <taxon>Trebouxiophyceae</taxon>
        <taxon>Trebouxiales</taxon>
        <taxon>Trebouxiaceae</taxon>
        <taxon>Myrmecia</taxon>
    </lineage>
</organism>
<dbReference type="Pfam" id="PF13181">
    <property type="entry name" value="TPR_8"/>
    <property type="match status" value="1"/>
</dbReference>
<dbReference type="SUPFAM" id="SSF48452">
    <property type="entry name" value="TPR-like"/>
    <property type="match status" value="2"/>
</dbReference>
<evidence type="ECO:0000256" key="3">
    <source>
        <dbReference type="SAM" id="MobiDB-lite"/>
    </source>
</evidence>
<dbReference type="Proteomes" id="UP001489004">
    <property type="component" value="Unassembled WGS sequence"/>
</dbReference>
<keyword evidence="2" id="KW-0802">TPR repeat</keyword>
<dbReference type="AlphaFoldDB" id="A0AAW1PMD3"/>
<gene>
    <name evidence="4" type="ORF">WJX72_010484</name>
</gene>
<proteinExistence type="predicted"/>
<keyword evidence="5" id="KW-1185">Reference proteome</keyword>
<comment type="caution">
    <text evidence="4">The sequence shown here is derived from an EMBL/GenBank/DDBJ whole genome shotgun (WGS) entry which is preliminary data.</text>
</comment>
<dbReference type="Gene3D" id="1.25.40.10">
    <property type="entry name" value="Tetratricopeptide repeat domain"/>
    <property type="match status" value="3"/>
</dbReference>
<evidence type="ECO:0000256" key="2">
    <source>
        <dbReference type="ARBA" id="ARBA00022803"/>
    </source>
</evidence>
<dbReference type="PANTHER" id="PTHR15704">
    <property type="entry name" value="SUPERKILLER 3 PROTEIN-RELATED"/>
    <property type="match status" value="1"/>
</dbReference>